<evidence type="ECO:0000256" key="1">
    <source>
        <dbReference type="RuleBase" id="RU004560"/>
    </source>
</evidence>
<dbReference type="Gene3D" id="3.40.50.300">
    <property type="entry name" value="P-loop containing nucleotide triphosphate hydrolases"/>
    <property type="match status" value="1"/>
</dbReference>
<dbReference type="SUPFAM" id="SSF52540">
    <property type="entry name" value="P-loop containing nucleoside triphosphate hydrolases"/>
    <property type="match status" value="1"/>
</dbReference>
<reference evidence="4" key="2">
    <citation type="submission" date="2025-09" db="UniProtKB">
        <authorList>
            <consortium name="Ensembl"/>
        </authorList>
    </citation>
    <scope>IDENTIFICATION</scope>
</reference>
<sequence>MNLQARGSTGTYSDLIKEGSPSVYKLTTKVENIGTLRRVTFGKKDPKKTNKTILLVGERGAGKSTLINALFNYTMGVKFEDDVWFKFVEEEERSQSESQTSDVIVYHIFGFEGQTLPYSLTIIDTPGYGNTTKPEQDLIVSHRLFDLFRSDDGVHQVDVVGLVMKASMNRVNERLKYIFDSVMSLFGKDLEKNIVALLTHSDGMRPDDALEALKVAEIKSKTKNPAKHADETSMTGMKELQTFTENNKPQKLEKTVEVLNERVRLTACIQNLQERIKLIELKQTEIKQTEEALKKHQQAMKMNENFIIETDEVYKDKKTIDGGMWGLFFFAAAVCCLHCEENCHYPGCTMAWYPDNCEVMKDGRCIVCTSKCLASAHVKEKWKYVNKKRRVQKTLKDVKKKYEKSKTESKQAESLLETLYKEKEKLEADKAKWLEESYQHVVRLEQIALNVHSVSTHVHLDFLTEKMEKHDKEKYKKLKEMAQRLNDVTRSRMKYAMDKLWTRIRGNPQDPTGTGV</sequence>
<dbReference type="PANTHER" id="PTHR32046:SF11">
    <property type="entry name" value="IMMUNE-ASSOCIATED NUCLEOTIDE-BINDING PROTEIN 10-LIKE"/>
    <property type="match status" value="1"/>
</dbReference>
<dbReference type="Proteomes" id="UP000264800">
    <property type="component" value="Unplaced"/>
</dbReference>
<reference evidence="4" key="1">
    <citation type="submission" date="2025-08" db="UniProtKB">
        <authorList>
            <consortium name="Ensembl"/>
        </authorList>
    </citation>
    <scope>IDENTIFICATION</scope>
</reference>
<feature type="coiled-coil region" evidence="2">
    <location>
        <begin position="388"/>
        <end position="436"/>
    </location>
</feature>
<keyword evidence="1" id="KW-0547">Nucleotide-binding</keyword>
<organism evidence="4 5">
    <name type="scientific">Kryptolebias marmoratus</name>
    <name type="common">Mangrove killifish</name>
    <name type="synonym">Rivulus marmoratus</name>
    <dbReference type="NCBI Taxonomy" id="37003"/>
    <lineage>
        <taxon>Eukaryota</taxon>
        <taxon>Metazoa</taxon>
        <taxon>Chordata</taxon>
        <taxon>Craniata</taxon>
        <taxon>Vertebrata</taxon>
        <taxon>Euteleostomi</taxon>
        <taxon>Actinopterygii</taxon>
        <taxon>Neopterygii</taxon>
        <taxon>Teleostei</taxon>
        <taxon>Neoteleostei</taxon>
        <taxon>Acanthomorphata</taxon>
        <taxon>Ovalentaria</taxon>
        <taxon>Atherinomorphae</taxon>
        <taxon>Cyprinodontiformes</taxon>
        <taxon>Rivulidae</taxon>
        <taxon>Kryptolebias</taxon>
    </lineage>
</organism>
<evidence type="ECO:0000259" key="3">
    <source>
        <dbReference type="Pfam" id="PF00735"/>
    </source>
</evidence>
<comment type="similarity">
    <text evidence="1">Belongs to the TRAFAC class TrmE-Era-EngA-EngB-Septin-like GTPase superfamily. Septin GTPase family.</text>
</comment>
<dbReference type="GeneTree" id="ENSGT00500000044904"/>
<dbReference type="Ensembl" id="ENSKMAT00000003679.1">
    <property type="protein sequence ID" value="ENSKMAP00000003611.1"/>
    <property type="gene ID" value="ENSKMAG00000002747.1"/>
</dbReference>
<accession>A0A3Q2ZIY3</accession>
<dbReference type="PANTHER" id="PTHR32046">
    <property type="entry name" value="G DOMAIN-CONTAINING PROTEIN"/>
    <property type="match status" value="1"/>
</dbReference>
<feature type="coiled-coil region" evidence="2">
    <location>
        <begin position="269"/>
        <end position="299"/>
    </location>
</feature>
<dbReference type="CDD" id="cd00882">
    <property type="entry name" value="Ras_like_GTPase"/>
    <property type="match status" value="1"/>
</dbReference>
<protein>
    <recommendedName>
        <fullName evidence="3">Septin-type G domain-containing protein</fullName>
    </recommendedName>
</protein>
<keyword evidence="1" id="KW-0342">GTP-binding</keyword>
<dbReference type="OMA" id="WIDMACQ"/>
<feature type="domain" description="Septin-type G" evidence="3">
    <location>
        <begin position="50"/>
        <end position="133"/>
    </location>
</feature>
<evidence type="ECO:0000313" key="5">
    <source>
        <dbReference type="Proteomes" id="UP000264800"/>
    </source>
</evidence>
<evidence type="ECO:0000256" key="2">
    <source>
        <dbReference type="SAM" id="Coils"/>
    </source>
</evidence>
<evidence type="ECO:0000313" key="4">
    <source>
        <dbReference type="Ensembl" id="ENSKMAP00000003611.1"/>
    </source>
</evidence>
<dbReference type="Pfam" id="PF00735">
    <property type="entry name" value="Septin"/>
    <property type="match status" value="1"/>
</dbReference>
<proteinExistence type="inferred from homology"/>
<keyword evidence="5" id="KW-1185">Reference proteome</keyword>
<dbReference type="AlphaFoldDB" id="A0A3Q2ZIY3"/>
<name>A0A3Q2ZIY3_KRYMA</name>
<keyword evidence="2" id="KW-0175">Coiled coil</keyword>
<dbReference type="GO" id="GO:0005525">
    <property type="term" value="F:GTP binding"/>
    <property type="evidence" value="ECO:0007669"/>
    <property type="project" value="UniProtKB-KW"/>
</dbReference>
<dbReference type="InterPro" id="IPR030379">
    <property type="entry name" value="G_SEPTIN_dom"/>
</dbReference>
<dbReference type="InterPro" id="IPR027417">
    <property type="entry name" value="P-loop_NTPase"/>
</dbReference>